<feature type="chain" id="PRO_5042293180" evidence="1">
    <location>
        <begin position="19"/>
        <end position="167"/>
    </location>
</feature>
<gene>
    <name evidence="2" type="ORF">DFH08DRAFT_827391</name>
</gene>
<keyword evidence="1" id="KW-0732">Signal</keyword>
<comment type="caution">
    <text evidence="2">The sequence shown here is derived from an EMBL/GenBank/DDBJ whole genome shotgun (WGS) entry which is preliminary data.</text>
</comment>
<reference evidence="2" key="1">
    <citation type="submission" date="2023-03" db="EMBL/GenBank/DDBJ databases">
        <title>Massive genome expansion in bonnet fungi (Mycena s.s.) driven by repeated elements and novel gene families across ecological guilds.</title>
        <authorList>
            <consortium name="Lawrence Berkeley National Laboratory"/>
            <person name="Harder C.B."/>
            <person name="Miyauchi S."/>
            <person name="Viragh M."/>
            <person name="Kuo A."/>
            <person name="Thoen E."/>
            <person name="Andreopoulos B."/>
            <person name="Lu D."/>
            <person name="Skrede I."/>
            <person name="Drula E."/>
            <person name="Henrissat B."/>
            <person name="Morin E."/>
            <person name="Kohler A."/>
            <person name="Barry K."/>
            <person name="LaButti K."/>
            <person name="Morin E."/>
            <person name="Salamov A."/>
            <person name="Lipzen A."/>
            <person name="Mereny Z."/>
            <person name="Hegedus B."/>
            <person name="Baldrian P."/>
            <person name="Stursova M."/>
            <person name="Weitz H."/>
            <person name="Taylor A."/>
            <person name="Grigoriev I.V."/>
            <person name="Nagy L.G."/>
            <person name="Martin F."/>
            <person name="Kauserud H."/>
        </authorList>
    </citation>
    <scope>NUCLEOTIDE SEQUENCE</scope>
    <source>
        <strain evidence="2">CBHHK002</strain>
    </source>
</reference>
<evidence type="ECO:0000256" key="1">
    <source>
        <dbReference type="SAM" id="SignalP"/>
    </source>
</evidence>
<dbReference type="Proteomes" id="UP001218218">
    <property type="component" value="Unassembled WGS sequence"/>
</dbReference>
<name>A0AAD6YY80_9AGAR</name>
<dbReference type="EMBL" id="JARIHO010000131">
    <property type="protein sequence ID" value="KAJ7301590.1"/>
    <property type="molecule type" value="Genomic_DNA"/>
</dbReference>
<keyword evidence="3" id="KW-1185">Reference proteome</keyword>
<feature type="signal peptide" evidence="1">
    <location>
        <begin position="1"/>
        <end position="18"/>
    </location>
</feature>
<evidence type="ECO:0000313" key="3">
    <source>
        <dbReference type="Proteomes" id="UP001218218"/>
    </source>
</evidence>
<protein>
    <submittedName>
        <fullName evidence="2">Uncharacterized protein</fullName>
    </submittedName>
</protein>
<proteinExistence type="predicted"/>
<organism evidence="2 3">
    <name type="scientific">Mycena albidolilacea</name>
    <dbReference type="NCBI Taxonomy" id="1033008"/>
    <lineage>
        <taxon>Eukaryota</taxon>
        <taxon>Fungi</taxon>
        <taxon>Dikarya</taxon>
        <taxon>Basidiomycota</taxon>
        <taxon>Agaricomycotina</taxon>
        <taxon>Agaricomycetes</taxon>
        <taxon>Agaricomycetidae</taxon>
        <taxon>Agaricales</taxon>
        <taxon>Marasmiineae</taxon>
        <taxon>Mycenaceae</taxon>
        <taxon>Mycena</taxon>
    </lineage>
</organism>
<sequence>MFSKLLVLGVAALTAVHAALTEGTYNIFAYGRAQLGAYHHAIASLDPRSLGPFEKWIVEKTDDGTFILKNKGLNSTVYVGGNGRIHAGDQAPAIPFAFEDRGRGYFIVTAPDGSVLTVDVFGEPASRARVAQQDCASPAAVLGIPSYQLIPSSRLNPAEKKTEWWLL</sequence>
<dbReference type="AlphaFoldDB" id="A0AAD6YY80"/>
<accession>A0AAD6YY80</accession>
<evidence type="ECO:0000313" key="2">
    <source>
        <dbReference type="EMBL" id="KAJ7301590.1"/>
    </source>
</evidence>